<gene>
    <name evidence="3" type="ORF">OS242_11405</name>
</gene>
<feature type="signal peptide" evidence="1">
    <location>
        <begin position="1"/>
        <end position="27"/>
    </location>
</feature>
<feature type="domain" description="SLH" evidence="2">
    <location>
        <begin position="309"/>
        <end position="379"/>
    </location>
</feature>
<evidence type="ECO:0000256" key="1">
    <source>
        <dbReference type="SAM" id="SignalP"/>
    </source>
</evidence>
<evidence type="ECO:0000313" key="3">
    <source>
        <dbReference type="EMBL" id="MCX7570570.1"/>
    </source>
</evidence>
<name>A0ABT3X0Z9_9BACL</name>
<accession>A0ABT3X0Z9</accession>
<dbReference type="PANTHER" id="PTHR43308">
    <property type="entry name" value="OUTER MEMBRANE PROTEIN ALPHA-RELATED"/>
    <property type="match status" value="1"/>
</dbReference>
<dbReference type="InterPro" id="IPR008969">
    <property type="entry name" value="CarboxyPept-like_regulatory"/>
</dbReference>
<feature type="chain" id="PRO_5046232532" evidence="1">
    <location>
        <begin position="28"/>
        <end position="438"/>
    </location>
</feature>
<dbReference type="PROSITE" id="PS51272">
    <property type="entry name" value="SLH"/>
    <property type="match status" value="3"/>
</dbReference>
<dbReference type="InterPro" id="IPR051465">
    <property type="entry name" value="Cell_Envelope_Struct_Comp"/>
</dbReference>
<dbReference type="Gene3D" id="2.170.130.30">
    <property type="match status" value="1"/>
</dbReference>
<dbReference type="SUPFAM" id="SSF49464">
    <property type="entry name" value="Carboxypeptidase regulatory domain-like"/>
    <property type="match status" value="1"/>
</dbReference>
<feature type="domain" description="SLH" evidence="2">
    <location>
        <begin position="381"/>
        <end position="438"/>
    </location>
</feature>
<dbReference type="RefSeq" id="WP_267151820.1">
    <property type="nucleotide sequence ID" value="NZ_JAPMLT010000005.1"/>
</dbReference>
<sequence length="438" mass="47468">MKMKWMNWMVCMMLIISLLVPAVSASAAEDTAYVKVRLVGLGDDVKESWLPVRAGSYVNTAGESVALDKPTAMGALVQIARMEHLDYKAETTAYGVYVKQVGTYQEKKPTANMGWGVWVNGKAPGVGAESAEIKSGDEIVWGFYDWEKTLYPQVEMPKYVKAGVPFEVKVTAEQTTYDAEFNPTVTTVNVEGATVKLKNTEAAFVTDANGVAQITLAHAGLAQLTVEKFNTDGTPLLLRSGDVQVLAAWQTNTFTDLAGYEWATASIQQLADKGIVIGDGAGHFAPGRSVSRGELAKILSLSGDLNFGVKGGFMDVGSTHLFKDYVQNVAYKGYMNGYAAGDLQAPDYLFKPEQGLTREELAVVLVRAAGLQPSNTKMLLPYSDRESVKEYAVPYLLTAYQNGLMKGDAEGTFRPQATVKRAEAAKALVNVLSKYDVK</sequence>
<keyword evidence="1" id="KW-0732">Signal</keyword>
<organism evidence="3 4">
    <name type="scientific">Tumebacillus lacus</name>
    <dbReference type="NCBI Taxonomy" id="2995335"/>
    <lineage>
        <taxon>Bacteria</taxon>
        <taxon>Bacillati</taxon>
        <taxon>Bacillota</taxon>
        <taxon>Bacilli</taxon>
        <taxon>Bacillales</taxon>
        <taxon>Alicyclobacillaceae</taxon>
        <taxon>Tumebacillus</taxon>
    </lineage>
</organism>
<dbReference type="Pfam" id="PF00395">
    <property type="entry name" value="SLH"/>
    <property type="match status" value="3"/>
</dbReference>
<dbReference type="EMBL" id="JAPMLT010000005">
    <property type="protein sequence ID" value="MCX7570570.1"/>
    <property type="molecule type" value="Genomic_DNA"/>
</dbReference>
<reference evidence="3 4" key="1">
    <citation type="submission" date="2022-11" db="EMBL/GenBank/DDBJ databases">
        <title>Study of microbial diversity in lake waters.</title>
        <authorList>
            <person name="Zhang J."/>
        </authorList>
    </citation>
    <scope>NUCLEOTIDE SEQUENCE [LARGE SCALE GENOMIC DNA]</scope>
    <source>
        <strain evidence="3 4">DT12</strain>
    </source>
</reference>
<dbReference type="Pfam" id="PF14478">
    <property type="entry name" value="DUF4430"/>
    <property type="match status" value="1"/>
</dbReference>
<feature type="domain" description="SLH" evidence="2">
    <location>
        <begin position="250"/>
        <end position="308"/>
    </location>
</feature>
<dbReference type="InterPro" id="IPR027954">
    <property type="entry name" value="Transcobalamin-like_C"/>
</dbReference>
<protein>
    <submittedName>
        <fullName evidence="3">S-layer homology domain-containing protein</fullName>
    </submittedName>
</protein>
<keyword evidence="4" id="KW-1185">Reference proteome</keyword>
<evidence type="ECO:0000313" key="4">
    <source>
        <dbReference type="Proteomes" id="UP001208017"/>
    </source>
</evidence>
<evidence type="ECO:0000259" key="2">
    <source>
        <dbReference type="PROSITE" id="PS51272"/>
    </source>
</evidence>
<proteinExistence type="predicted"/>
<dbReference type="InterPro" id="IPR001119">
    <property type="entry name" value="SLH_dom"/>
</dbReference>
<dbReference type="Proteomes" id="UP001208017">
    <property type="component" value="Unassembled WGS sequence"/>
</dbReference>
<comment type="caution">
    <text evidence="3">The sequence shown here is derived from an EMBL/GenBank/DDBJ whole genome shotgun (WGS) entry which is preliminary data.</text>
</comment>